<organism evidence="1 2">
    <name type="scientific">Halochromatium glycolicum</name>
    <dbReference type="NCBI Taxonomy" id="85075"/>
    <lineage>
        <taxon>Bacteria</taxon>
        <taxon>Pseudomonadati</taxon>
        <taxon>Pseudomonadota</taxon>
        <taxon>Gammaproteobacteria</taxon>
        <taxon>Chromatiales</taxon>
        <taxon>Chromatiaceae</taxon>
        <taxon>Halochromatium</taxon>
    </lineage>
</organism>
<feature type="non-terminal residue" evidence="1">
    <location>
        <position position="33"/>
    </location>
</feature>
<dbReference type="Proteomes" id="UP001296776">
    <property type="component" value="Unassembled WGS sequence"/>
</dbReference>
<evidence type="ECO:0000313" key="1">
    <source>
        <dbReference type="EMBL" id="MBK1707377.1"/>
    </source>
</evidence>
<dbReference type="NCBIfam" id="TIGR01643">
    <property type="entry name" value="YD_repeat_2x"/>
    <property type="match status" value="1"/>
</dbReference>
<reference evidence="1" key="2">
    <citation type="journal article" date="2020" name="Microorganisms">
        <title>Osmotic Adaptation and Compatible Solute Biosynthesis of Phototrophic Bacteria as Revealed from Genome Analyses.</title>
        <authorList>
            <person name="Imhoff J.F."/>
            <person name="Rahn T."/>
            <person name="Kunzel S."/>
            <person name="Keller A."/>
            <person name="Neulinger S.C."/>
        </authorList>
    </citation>
    <scope>NUCLEOTIDE SEQUENCE</scope>
    <source>
        <strain evidence="1">DSM 11080</strain>
    </source>
</reference>
<protein>
    <submittedName>
        <fullName evidence="1">Uncharacterized protein</fullName>
    </submittedName>
</protein>
<evidence type="ECO:0000313" key="2">
    <source>
        <dbReference type="Proteomes" id="UP001296776"/>
    </source>
</evidence>
<comment type="caution">
    <text evidence="1">The sequence shown here is derived from an EMBL/GenBank/DDBJ whole genome shotgun (WGS) entry which is preliminary data.</text>
</comment>
<dbReference type="InterPro" id="IPR006530">
    <property type="entry name" value="YD"/>
</dbReference>
<name>A0AAJ0XD41_9GAMM</name>
<sequence>MVTDARGFTTRTFFNEYGNPIEVIAPDGAVTTY</sequence>
<proteinExistence type="predicted"/>
<keyword evidence="2" id="KW-1185">Reference proteome</keyword>
<reference evidence="1" key="1">
    <citation type="submission" date="2017-08" db="EMBL/GenBank/DDBJ databases">
        <authorList>
            <person name="Imhoff J.F."/>
            <person name="Rahn T."/>
            <person name="Kuenzel S."/>
            <person name="Neulinger S.C."/>
        </authorList>
    </citation>
    <scope>NUCLEOTIDE SEQUENCE</scope>
    <source>
        <strain evidence="1">DSM 11080</strain>
    </source>
</reference>
<gene>
    <name evidence="1" type="ORF">CKO40_23310</name>
</gene>
<dbReference type="EMBL" id="NRSJ01000091">
    <property type="protein sequence ID" value="MBK1707377.1"/>
    <property type="molecule type" value="Genomic_DNA"/>
</dbReference>
<accession>A0AAJ0XD41</accession>
<dbReference type="AlphaFoldDB" id="A0AAJ0XD41"/>